<evidence type="ECO:0000313" key="2">
    <source>
        <dbReference type="EMBL" id="ACT17327.1"/>
    </source>
</evidence>
<keyword evidence="1" id="KW-1133">Transmembrane helix</keyword>
<gene>
    <name evidence="2" type="ordered locus">GM21_1267</name>
</gene>
<reference evidence="2" key="1">
    <citation type="submission" date="2009-07" db="EMBL/GenBank/DDBJ databases">
        <title>Complete sequence of Geobacter sp. M21.</title>
        <authorList>
            <consortium name="US DOE Joint Genome Institute"/>
            <person name="Lucas S."/>
            <person name="Copeland A."/>
            <person name="Lapidus A."/>
            <person name="Glavina del Rio T."/>
            <person name="Dalin E."/>
            <person name="Tice H."/>
            <person name="Bruce D."/>
            <person name="Goodwin L."/>
            <person name="Pitluck S."/>
            <person name="Saunders E."/>
            <person name="Brettin T."/>
            <person name="Detter J.C."/>
            <person name="Han C."/>
            <person name="Larimer F."/>
            <person name="Land M."/>
            <person name="Hauser L."/>
            <person name="Kyrpides N."/>
            <person name="Ovchinnikova G."/>
            <person name="Lovley D."/>
        </authorList>
    </citation>
    <scope>NUCLEOTIDE SEQUENCE [LARGE SCALE GENOMIC DNA]</scope>
    <source>
        <strain evidence="2">M21</strain>
    </source>
</reference>
<organism evidence="2">
    <name type="scientific">Geobacter sp. (strain M21)</name>
    <dbReference type="NCBI Taxonomy" id="443144"/>
    <lineage>
        <taxon>Bacteria</taxon>
        <taxon>Pseudomonadati</taxon>
        <taxon>Thermodesulfobacteriota</taxon>
        <taxon>Desulfuromonadia</taxon>
        <taxon>Geobacterales</taxon>
        <taxon>Geobacteraceae</taxon>
        <taxon>Geobacter</taxon>
    </lineage>
</organism>
<keyword evidence="1" id="KW-0472">Membrane</keyword>
<protein>
    <submittedName>
        <fullName evidence="2">Uncharacterized protein</fullName>
    </submittedName>
</protein>
<dbReference type="KEGG" id="gem:GM21_1267"/>
<dbReference type="HOGENOM" id="CLU_3136119_0_0_7"/>
<sequence length="49" mass="5374">MIGGDDGYWFIRLLLQRGLGLIYLMGFLVALNQFPPGGILPDGSFTSSR</sequence>
<evidence type="ECO:0000256" key="1">
    <source>
        <dbReference type="SAM" id="Phobius"/>
    </source>
</evidence>
<dbReference type="EMBL" id="CP001661">
    <property type="protein sequence ID" value="ACT17327.1"/>
    <property type="molecule type" value="Genomic_DNA"/>
</dbReference>
<accession>C6E3R2</accession>
<dbReference type="AlphaFoldDB" id="C6E3R2"/>
<feature type="transmembrane region" description="Helical" evidence="1">
    <location>
        <begin position="20"/>
        <end position="40"/>
    </location>
</feature>
<keyword evidence="1" id="KW-0812">Transmembrane</keyword>
<proteinExistence type="predicted"/>
<name>C6E3R2_GEOSM</name>